<reference evidence="3 4" key="1">
    <citation type="submission" date="2009-01" db="EMBL/GenBank/DDBJ databases">
        <authorList>
            <person name="Qin X."/>
            <person name="Bachman B."/>
            <person name="Battles P."/>
            <person name="Bell A."/>
            <person name="Bess C."/>
            <person name="Bickham C."/>
            <person name="Chaboub L."/>
            <person name="Chen D."/>
            <person name="Coyle M."/>
            <person name="Deiros D.R."/>
            <person name="Dinh H."/>
            <person name="Forbes L."/>
            <person name="Fowler G."/>
            <person name="Francisco L."/>
            <person name="Fu Q."/>
            <person name="Gubbala S."/>
            <person name="Hale W."/>
            <person name="Han Y."/>
            <person name="Hemphill L."/>
            <person name="Highlander S.K."/>
            <person name="Hirani K."/>
            <person name="Hogues M."/>
            <person name="Jackson L."/>
            <person name="Jakkamsetti A."/>
            <person name="Javaid M."/>
            <person name="Jiang H."/>
            <person name="Korchina V."/>
            <person name="Kovar C."/>
            <person name="Lara F."/>
            <person name="Lee S."/>
            <person name="Mata R."/>
            <person name="Mathew T."/>
            <person name="Moen C."/>
            <person name="Morales K."/>
            <person name="Munidasa M."/>
            <person name="Nazareth L."/>
            <person name="Ngo R."/>
            <person name="Nguyen L."/>
            <person name="Okwuonu G."/>
            <person name="Ongeri F."/>
            <person name="Patil S."/>
            <person name="Petrosino J."/>
            <person name="Pham C."/>
            <person name="Pham P."/>
            <person name="Pu L.-L."/>
            <person name="Puazo M."/>
            <person name="Raj R."/>
            <person name="Reid J."/>
            <person name="Rouhana J."/>
            <person name="Saada N."/>
            <person name="Shang Y."/>
            <person name="Simmons D."/>
            <person name="Thornton R."/>
            <person name="Warren J."/>
            <person name="Weissenberger G."/>
            <person name="Zhang J."/>
            <person name="Zhang L."/>
            <person name="Zhou C."/>
            <person name="Zhu D."/>
            <person name="Muzny D."/>
            <person name="Worley K."/>
            <person name="Gibbs R."/>
        </authorList>
    </citation>
    <scope>NUCLEOTIDE SEQUENCE [LARGE SCALE GENOMIC DNA]</scope>
    <source>
        <strain evidence="3 4">ATCC 33300</strain>
    </source>
</reference>
<dbReference type="PANTHER" id="PTHR43343:SF3">
    <property type="entry name" value="PROTEASE DO-LIKE 8, CHLOROPLASTIC"/>
    <property type="match status" value="1"/>
</dbReference>
<dbReference type="EMBL" id="ACHB01000091">
    <property type="protein sequence ID" value="EEI90373.1"/>
    <property type="molecule type" value="Genomic_DNA"/>
</dbReference>
<dbReference type="InterPro" id="IPR051201">
    <property type="entry name" value="Chloro_Bact_Ser_Proteases"/>
</dbReference>
<name>C2G304_SPHSI</name>
<dbReference type="PANTHER" id="PTHR43343">
    <property type="entry name" value="PEPTIDASE S12"/>
    <property type="match status" value="1"/>
</dbReference>
<dbReference type="SUPFAM" id="SSF50494">
    <property type="entry name" value="Trypsin-like serine proteases"/>
    <property type="match status" value="1"/>
</dbReference>
<dbReference type="HOGENOM" id="CLU_911856_0_0_10"/>
<organism evidence="3 4">
    <name type="scientific">Sphingobacterium spiritivorum ATCC 33300</name>
    <dbReference type="NCBI Taxonomy" id="525372"/>
    <lineage>
        <taxon>Bacteria</taxon>
        <taxon>Pseudomonadati</taxon>
        <taxon>Bacteroidota</taxon>
        <taxon>Sphingobacteriia</taxon>
        <taxon>Sphingobacteriales</taxon>
        <taxon>Sphingobacteriaceae</taxon>
        <taxon>Sphingobacterium</taxon>
    </lineage>
</organism>
<evidence type="ECO:0000256" key="2">
    <source>
        <dbReference type="ARBA" id="ARBA00022801"/>
    </source>
</evidence>
<keyword evidence="2" id="KW-0378">Hydrolase</keyword>
<evidence type="ECO:0000313" key="3">
    <source>
        <dbReference type="EMBL" id="EEI90373.1"/>
    </source>
</evidence>
<dbReference type="Gene3D" id="2.40.10.120">
    <property type="match status" value="1"/>
</dbReference>
<dbReference type="GO" id="GO:0006508">
    <property type="term" value="P:proteolysis"/>
    <property type="evidence" value="ECO:0007669"/>
    <property type="project" value="UniProtKB-KW"/>
</dbReference>
<comment type="caution">
    <text evidence="3">The sequence shown here is derived from an EMBL/GenBank/DDBJ whole genome shotgun (WGS) entry which is preliminary data.</text>
</comment>
<dbReference type="GO" id="GO:0008233">
    <property type="term" value="F:peptidase activity"/>
    <property type="evidence" value="ECO:0007669"/>
    <property type="project" value="UniProtKB-KW"/>
</dbReference>
<protein>
    <submittedName>
        <fullName evidence="3">Trypsin</fullName>
    </submittedName>
</protein>
<accession>C2G304</accession>
<sequence>MKTNMKLNFLVMITVIYTNLPQNVFAQSSQKSLVDDTSLTDKIEKQADLNLKNNEWKIENLRKSIANLKETDQVQFSLPKAETKKLTAEEIYDKRSKGTLIVSNYYNCGNCSKMHSSTSTGVVLNENGYCITNYHVLQGIIEETKESRSNDSLAFVATNDGNIYRISDILSYSKAADIAIFKIDTRGEKFSPIPIGTSAKTGAKVHAITHPDSRYYFYSEGVVARNIQLDALDSDKDRMEITADYAKGSSGGPILDSYGNLIGLVSTTQSIYYDQHEQKNLQMVIKSTIPVSAIKRLFKKEQVFN</sequence>
<dbReference type="Pfam" id="PF13365">
    <property type="entry name" value="Trypsin_2"/>
    <property type="match status" value="1"/>
</dbReference>
<dbReference type="RefSeq" id="WP_003003072.1">
    <property type="nucleotide sequence ID" value="NZ_GG668630.1"/>
</dbReference>
<gene>
    <name evidence="3" type="ORF">HMPREF0765_3960</name>
</gene>
<dbReference type="InterPro" id="IPR009003">
    <property type="entry name" value="Peptidase_S1_PA"/>
</dbReference>
<keyword evidence="1" id="KW-0645">Protease</keyword>
<proteinExistence type="predicted"/>
<evidence type="ECO:0000256" key="1">
    <source>
        <dbReference type="ARBA" id="ARBA00022670"/>
    </source>
</evidence>
<dbReference type="AlphaFoldDB" id="C2G304"/>
<evidence type="ECO:0000313" key="4">
    <source>
        <dbReference type="Proteomes" id="UP000006241"/>
    </source>
</evidence>
<dbReference type="Proteomes" id="UP000006241">
    <property type="component" value="Unassembled WGS sequence"/>
</dbReference>